<feature type="compositionally biased region" description="Pro residues" evidence="1">
    <location>
        <begin position="197"/>
        <end position="206"/>
    </location>
</feature>
<evidence type="ECO:0000256" key="1">
    <source>
        <dbReference type="SAM" id="MobiDB-lite"/>
    </source>
</evidence>
<dbReference type="OrthoDB" id="2433991at2759"/>
<feature type="region of interest" description="Disordered" evidence="1">
    <location>
        <begin position="60"/>
        <end position="112"/>
    </location>
</feature>
<keyword evidence="3" id="KW-1185">Reference proteome</keyword>
<evidence type="ECO:0000313" key="3">
    <source>
        <dbReference type="Proteomes" id="UP000738359"/>
    </source>
</evidence>
<evidence type="ECO:0000313" key="2">
    <source>
        <dbReference type="EMBL" id="KAF9952824.1"/>
    </source>
</evidence>
<accession>A0A9P6LYJ4</accession>
<feature type="non-terminal residue" evidence="2">
    <location>
        <position position="307"/>
    </location>
</feature>
<proteinExistence type="predicted"/>
<feature type="region of interest" description="Disordered" evidence="1">
    <location>
        <begin position="258"/>
        <end position="307"/>
    </location>
</feature>
<name>A0A9P6LYJ4_MORAP</name>
<organism evidence="2 3">
    <name type="scientific">Mortierella alpina</name>
    <name type="common">Oleaginous fungus</name>
    <name type="synonym">Mortierella renispora</name>
    <dbReference type="NCBI Taxonomy" id="64518"/>
    <lineage>
        <taxon>Eukaryota</taxon>
        <taxon>Fungi</taxon>
        <taxon>Fungi incertae sedis</taxon>
        <taxon>Mucoromycota</taxon>
        <taxon>Mortierellomycotina</taxon>
        <taxon>Mortierellomycetes</taxon>
        <taxon>Mortierellales</taxon>
        <taxon>Mortierellaceae</taxon>
        <taxon>Mortierella</taxon>
    </lineage>
</organism>
<reference evidence="2" key="1">
    <citation type="journal article" date="2020" name="Fungal Divers.">
        <title>Resolving the Mortierellaceae phylogeny through synthesis of multi-gene phylogenetics and phylogenomics.</title>
        <authorList>
            <person name="Vandepol N."/>
            <person name="Liber J."/>
            <person name="Desiro A."/>
            <person name="Na H."/>
            <person name="Kennedy M."/>
            <person name="Barry K."/>
            <person name="Grigoriev I.V."/>
            <person name="Miller A.N."/>
            <person name="O'Donnell K."/>
            <person name="Stajich J.E."/>
            <person name="Bonito G."/>
        </authorList>
    </citation>
    <scope>NUCLEOTIDE SEQUENCE</scope>
    <source>
        <strain evidence="2">CK1249</strain>
    </source>
</reference>
<comment type="caution">
    <text evidence="2">The sequence shown here is derived from an EMBL/GenBank/DDBJ whole genome shotgun (WGS) entry which is preliminary data.</text>
</comment>
<dbReference type="EMBL" id="JAAAHY010001089">
    <property type="protein sequence ID" value="KAF9952824.1"/>
    <property type="molecule type" value="Genomic_DNA"/>
</dbReference>
<feature type="compositionally biased region" description="Polar residues" evidence="1">
    <location>
        <begin position="68"/>
        <end position="82"/>
    </location>
</feature>
<dbReference type="AlphaFoldDB" id="A0A9P6LYJ4"/>
<feature type="region of interest" description="Disordered" evidence="1">
    <location>
        <begin position="197"/>
        <end position="228"/>
    </location>
</feature>
<sequence>MDSSPLYPNLEMLERQRSLKRRWSSLKTSLDTVGTKLHAHHTLLKERLDESLVKKEEAAAAEDKTLVGSGNSVDGNDWRTSNPPSPTAARRSNTAGSPKSPRPGAVSPNWSCSSSTRILRGKLVPTLSATDTAAVRKFMLVKSDKPVWSKPRPWCPSVSVSSPSMPGFPLQTSSWGYFMVSSDGENGGLIAAPAPLPLRSPTPGPTSPTTSSTPKIINRPPFSPGGNRRYTTFNNWSTRPMPARSVSVAGGDYKNGNMVPMGPEPGGVIDWTKTLRRSSSTSFSNNKQTSPKGSNTRNKNKASTTIS</sequence>
<gene>
    <name evidence="2" type="ORF">BGZ70_000456</name>
</gene>
<protein>
    <submittedName>
        <fullName evidence="2">Uncharacterized protein</fullName>
    </submittedName>
</protein>
<dbReference type="Proteomes" id="UP000738359">
    <property type="component" value="Unassembled WGS sequence"/>
</dbReference>
<feature type="compositionally biased region" description="Polar residues" evidence="1">
    <location>
        <begin position="277"/>
        <end position="307"/>
    </location>
</feature>